<dbReference type="InterPro" id="IPR026366">
    <property type="entry name" value="Seleno_YedE"/>
</dbReference>
<dbReference type="EMBL" id="JACJLA010000020">
    <property type="protein sequence ID" value="MBM6913415.1"/>
    <property type="molecule type" value="Genomic_DNA"/>
</dbReference>
<evidence type="ECO:0000313" key="3">
    <source>
        <dbReference type="Proteomes" id="UP000707138"/>
    </source>
</evidence>
<dbReference type="InterPro" id="IPR007272">
    <property type="entry name" value="Sulf_transp_TsuA/YedE"/>
</dbReference>
<feature type="transmembrane region" description="Helical" evidence="1">
    <location>
        <begin position="335"/>
        <end position="355"/>
    </location>
</feature>
<protein>
    <submittedName>
        <fullName evidence="2">YedE-related selenium metabolism membrane protein</fullName>
    </submittedName>
</protein>
<keyword evidence="3" id="KW-1185">Reference proteome</keyword>
<feature type="transmembrane region" description="Helical" evidence="1">
    <location>
        <begin position="262"/>
        <end position="280"/>
    </location>
</feature>
<gene>
    <name evidence="2" type="ORF">H6A01_08820</name>
</gene>
<dbReference type="Pfam" id="PF04143">
    <property type="entry name" value="Sulf_transp"/>
    <property type="match status" value="1"/>
</dbReference>
<feature type="transmembrane region" description="Helical" evidence="1">
    <location>
        <begin position="161"/>
        <end position="182"/>
    </location>
</feature>
<comment type="caution">
    <text evidence="2">The sequence shown here is derived from an EMBL/GenBank/DDBJ whole genome shotgun (WGS) entry which is preliminary data.</text>
</comment>
<evidence type="ECO:0000313" key="2">
    <source>
        <dbReference type="EMBL" id="MBM6913415.1"/>
    </source>
</evidence>
<feature type="transmembrane region" description="Helical" evidence="1">
    <location>
        <begin position="188"/>
        <end position="206"/>
    </location>
</feature>
<feature type="transmembrane region" description="Helical" evidence="1">
    <location>
        <begin position="92"/>
        <end position="114"/>
    </location>
</feature>
<feature type="transmembrane region" description="Helical" evidence="1">
    <location>
        <begin position="226"/>
        <end position="242"/>
    </location>
</feature>
<accession>A0ABS2GHV7</accession>
<name>A0ABS2GHV7_9FIRM</name>
<sequence>MEFWYQKKGLLLLGAIAGIFTAGLAYMENPANMALCAACFIRDMAGAMKFHNAAAVQYFRPEIVGIILGAFIVSLKSGEFGSNGSGSTPIRVLLGAIMMICALVFLGCPLRMVLRMSAGDISAYVGLVGFLGGLATGIVFLKKGYTLGEAMATRKSQGYTVPLLVAVLFIISVATTLFAVSTKGPGSMHAPVFFSLLAGLIFGIIAQRTRMCFSGAFRNVMMYKDSTMLCSIIGIFVIMLIYNLGTGHFNIAAFGPIAHGDVLWNIASMYGVGLAATLAGGCPLRQLVLAGSGSSDSAMTVLGMLLGAAVAHNFNLAAVPGVASKFVVGGPSISGQVAVIISIIILLGIGIWGSYKTKASTN</sequence>
<reference evidence="2 3" key="1">
    <citation type="journal article" date="2021" name="Sci. Rep.">
        <title>The distribution of antibiotic resistance genes in chicken gut microbiota commensals.</title>
        <authorList>
            <person name="Juricova H."/>
            <person name="Matiasovicova J."/>
            <person name="Kubasova T."/>
            <person name="Cejkova D."/>
            <person name="Rychlik I."/>
        </authorList>
    </citation>
    <scope>NUCLEOTIDE SEQUENCE [LARGE SCALE GENOMIC DNA]</scope>
    <source>
        <strain evidence="2 3">An537</strain>
    </source>
</reference>
<evidence type="ECO:0000256" key="1">
    <source>
        <dbReference type="SAM" id="Phobius"/>
    </source>
</evidence>
<keyword evidence="1" id="KW-1133">Transmembrane helix</keyword>
<feature type="transmembrane region" description="Helical" evidence="1">
    <location>
        <begin position="121"/>
        <end position="141"/>
    </location>
</feature>
<proteinExistence type="predicted"/>
<organism evidence="2 3">
    <name type="scientific">Veillonella magna</name>
    <dbReference type="NCBI Taxonomy" id="464322"/>
    <lineage>
        <taxon>Bacteria</taxon>
        <taxon>Bacillati</taxon>
        <taxon>Bacillota</taxon>
        <taxon>Negativicutes</taxon>
        <taxon>Veillonellales</taxon>
        <taxon>Veillonellaceae</taxon>
        <taxon>Veillonella</taxon>
    </lineage>
</organism>
<keyword evidence="1" id="KW-0472">Membrane</keyword>
<dbReference type="RefSeq" id="WP_205088338.1">
    <property type="nucleotide sequence ID" value="NZ_JACJLA010000020.1"/>
</dbReference>
<dbReference type="Proteomes" id="UP000707138">
    <property type="component" value="Unassembled WGS sequence"/>
</dbReference>
<feature type="transmembrane region" description="Helical" evidence="1">
    <location>
        <begin position="62"/>
        <end position="80"/>
    </location>
</feature>
<feature type="transmembrane region" description="Helical" evidence="1">
    <location>
        <begin position="301"/>
        <end position="323"/>
    </location>
</feature>
<dbReference type="NCBIfam" id="TIGR04112">
    <property type="entry name" value="seleno_YedE"/>
    <property type="match status" value="1"/>
</dbReference>
<keyword evidence="1" id="KW-0812">Transmembrane</keyword>